<name>A0A432VYQ4_9GAMM</name>
<dbReference type="PROSITE" id="PS51257">
    <property type="entry name" value="PROKAR_LIPOPROTEIN"/>
    <property type="match status" value="1"/>
</dbReference>
<protein>
    <submittedName>
        <fullName evidence="2">Uncharacterized protein</fullName>
    </submittedName>
</protein>
<feature type="signal peptide" evidence="1">
    <location>
        <begin position="1"/>
        <end position="23"/>
    </location>
</feature>
<sequence length="143" mass="15952">MRTYIPFKASLVVVLIVSLTACGDAVFRCDSDTVVDEVRGQSQRLFAEKLAFEYRNGDQAWPVTNERGEVDPAINLDADDAIERFAGLQASKLKFLYGREAHKNYLDQEVTCIGRLQTPVGVEIPISYLVRKAANGDVEVDLR</sequence>
<dbReference type="RefSeq" id="WP_126790954.1">
    <property type="nucleotide sequence ID" value="NZ_PIPI01000001.1"/>
</dbReference>
<dbReference type="AlphaFoldDB" id="A0A432VYQ4"/>
<evidence type="ECO:0000313" key="3">
    <source>
        <dbReference type="Proteomes" id="UP000288212"/>
    </source>
</evidence>
<reference evidence="2 3" key="1">
    <citation type="journal article" date="2011" name="Front. Microbiol.">
        <title>Genomic signatures of strain selection and enhancement in Bacillus atrophaeus var. globigii, a historical biowarfare simulant.</title>
        <authorList>
            <person name="Gibbons H.S."/>
            <person name="Broomall S.M."/>
            <person name="McNew L.A."/>
            <person name="Daligault H."/>
            <person name="Chapman C."/>
            <person name="Bruce D."/>
            <person name="Karavis M."/>
            <person name="Krepps M."/>
            <person name="McGregor P.A."/>
            <person name="Hong C."/>
            <person name="Park K.H."/>
            <person name="Akmal A."/>
            <person name="Feldman A."/>
            <person name="Lin J.S."/>
            <person name="Chang W.E."/>
            <person name="Higgs B.W."/>
            <person name="Demirev P."/>
            <person name="Lindquist J."/>
            <person name="Liem A."/>
            <person name="Fochler E."/>
            <person name="Read T.D."/>
            <person name="Tapia R."/>
            <person name="Johnson S."/>
            <person name="Bishop-Lilly K.A."/>
            <person name="Detter C."/>
            <person name="Han C."/>
            <person name="Sozhamannan S."/>
            <person name="Rosenzweig C.N."/>
            <person name="Skowronski E.W."/>
        </authorList>
    </citation>
    <scope>NUCLEOTIDE SEQUENCE [LARGE SCALE GENOMIC DNA]</scope>
    <source>
        <strain evidence="2 3">AK5</strain>
    </source>
</reference>
<feature type="chain" id="PRO_5019177140" evidence="1">
    <location>
        <begin position="24"/>
        <end position="143"/>
    </location>
</feature>
<dbReference type="OrthoDB" id="9896995at2"/>
<evidence type="ECO:0000256" key="1">
    <source>
        <dbReference type="SAM" id="SignalP"/>
    </source>
</evidence>
<dbReference type="Proteomes" id="UP000288212">
    <property type="component" value="Unassembled WGS sequence"/>
</dbReference>
<evidence type="ECO:0000313" key="2">
    <source>
        <dbReference type="EMBL" id="RUO21796.1"/>
    </source>
</evidence>
<dbReference type="EMBL" id="PIPI01000001">
    <property type="protein sequence ID" value="RUO21796.1"/>
    <property type="molecule type" value="Genomic_DNA"/>
</dbReference>
<gene>
    <name evidence="2" type="ORF">CWE06_02810</name>
</gene>
<keyword evidence="3" id="KW-1185">Reference proteome</keyword>
<keyword evidence="1" id="KW-0732">Signal</keyword>
<accession>A0A432VYQ4</accession>
<proteinExistence type="predicted"/>
<organism evidence="2 3">
    <name type="scientific">Aliidiomarina haloalkalitolerans</name>
    <dbReference type="NCBI Taxonomy" id="859059"/>
    <lineage>
        <taxon>Bacteria</taxon>
        <taxon>Pseudomonadati</taxon>
        <taxon>Pseudomonadota</taxon>
        <taxon>Gammaproteobacteria</taxon>
        <taxon>Alteromonadales</taxon>
        <taxon>Idiomarinaceae</taxon>
        <taxon>Aliidiomarina</taxon>
    </lineage>
</organism>
<comment type="caution">
    <text evidence="2">The sequence shown here is derived from an EMBL/GenBank/DDBJ whole genome shotgun (WGS) entry which is preliminary data.</text>
</comment>